<evidence type="ECO:0000256" key="1">
    <source>
        <dbReference type="ARBA" id="ARBA00006484"/>
    </source>
</evidence>
<dbReference type="PRINTS" id="PR00080">
    <property type="entry name" value="SDRFAMILY"/>
</dbReference>
<dbReference type="OrthoDB" id="9797020at2"/>
<keyword evidence="4" id="KW-1185">Reference proteome</keyword>
<protein>
    <submittedName>
        <fullName evidence="3">Meso-butanediol dehydrogenase/(S,S)-butanediol dehydrogenase/diacetyl reductase</fullName>
    </submittedName>
</protein>
<gene>
    <name evidence="3" type="ORF">C8N44_106155</name>
</gene>
<evidence type="ECO:0000313" key="4">
    <source>
        <dbReference type="Proteomes" id="UP000244069"/>
    </source>
</evidence>
<dbReference type="InterPro" id="IPR002347">
    <property type="entry name" value="SDR_fam"/>
</dbReference>
<dbReference type="SUPFAM" id="SSF51735">
    <property type="entry name" value="NAD(P)-binding Rossmann-fold domains"/>
    <property type="match status" value="1"/>
</dbReference>
<dbReference type="CDD" id="cd05233">
    <property type="entry name" value="SDR_c"/>
    <property type="match status" value="1"/>
</dbReference>
<dbReference type="EMBL" id="QBKN01000006">
    <property type="protein sequence ID" value="PTX49777.1"/>
    <property type="molecule type" value="Genomic_DNA"/>
</dbReference>
<dbReference type="FunFam" id="3.40.50.720:FF:000084">
    <property type="entry name" value="Short-chain dehydrogenase reductase"/>
    <property type="match status" value="1"/>
</dbReference>
<dbReference type="InterPro" id="IPR020904">
    <property type="entry name" value="Sc_DH/Rdtase_CS"/>
</dbReference>
<dbReference type="Gene3D" id="3.40.50.720">
    <property type="entry name" value="NAD(P)-binding Rossmann-like Domain"/>
    <property type="match status" value="1"/>
</dbReference>
<dbReference type="PROSITE" id="PS00061">
    <property type="entry name" value="ADH_SHORT"/>
    <property type="match status" value="1"/>
</dbReference>
<feature type="domain" description="Ketoreductase" evidence="2">
    <location>
        <begin position="6"/>
        <end position="182"/>
    </location>
</feature>
<dbReference type="PRINTS" id="PR00081">
    <property type="entry name" value="GDHRDH"/>
</dbReference>
<dbReference type="InterPro" id="IPR036291">
    <property type="entry name" value="NAD(P)-bd_dom_sf"/>
</dbReference>
<organism evidence="3 4">
    <name type="scientific">Allosediminivita pacifica</name>
    <dbReference type="NCBI Taxonomy" id="1267769"/>
    <lineage>
        <taxon>Bacteria</taxon>
        <taxon>Pseudomonadati</taxon>
        <taxon>Pseudomonadota</taxon>
        <taxon>Alphaproteobacteria</taxon>
        <taxon>Rhodobacterales</taxon>
        <taxon>Paracoccaceae</taxon>
        <taxon>Allosediminivita</taxon>
    </lineage>
</organism>
<dbReference type="AlphaFoldDB" id="A0A2T6B127"/>
<dbReference type="PANTHER" id="PTHR43975">
    <property type="entry name" value="ZGC:101858"/>
    <property type="match status" value="1"/>
</dbReference>
<accession>A0A2T6B127</accession>
<dbReference type="SMART" id="SM00822">
    <property type="entry name" value="PKS_KR"/>
    <property type="match status" value="1"/>
</dbReference>
<dbReference type="Proteomes" id="UP000244069">
    <property type="component" value="Unassembled WGS sequence"/>
</dbReference>
<reference evidence="3 4" key="1">
    <citation type="submission" date="2018-04" db="EMBL/GenBank/DDBJ databases">
        <title>Genomic Encyclopedia of Archaeal and Bacterial Type Strains, Phase II (KMG-II): from individual species to whole genera.</title>
        <authorList>
            <person name="Goeker M."/>
        </authorList>
    </citation>
    <scope>NUCLEOTIDE SEQUENCE [LARGE SCALE GENOMIC DNA]</scope>
    <source>
        <strain evidence="3 4">DSM 29329</strain>
    </source>
</reference>
<proteinExistence type="inferred from homology"/>
<comment type="caution">
    <text evidence="3">The sequence shown here is derived from an EMBL/GenBank/DDBJ whole genome shotgun (WGS) entry which is preliminary data.</text>
</comment>
<sequence>MRFDSKTVIVTGAASGIGAATARRFAEEGANLVIVDMDETDLDRVADDLPPGRVRSICGDTSGKAVMEEAVQKATDVFGGVDVVVPNAGYATTGTISDVTSDQFRDQIHNNVDSTFNAMKAAWPALKLSRGCVVATSSVSGERGDFGGYAYNASKGAVSNMVRAAALDFGDHGIRVNAVAPGFTHTGMTAPMEDDAEFLDSMKSRIPMGRGGNPEEIAAVIVFLASGDASFINGAVLPVDGGVSASNGQPPLA</sequence>
<dbReference type="InterPro" id="IPR057326">
    <property type="entry name" value="KR_dom"/>
</dbReference>
<evidence type="ECO:0000259" key="2">
    <source>
        <dbReference type="SMART" id="SM00822"/>
    </source>
</evidence>
<evidence type="ECO:0000313" key="3">
    <source>
        <dbReference type="EMBL" id="PTX49777.1"/>
    </source>
</evidence>
<dbReference type="RefSeq" id="WP_107975389.1">
    <property type="nucleotide sequence ID" value="NZ_BMEZ01000006.1"/>
</dbReference>
<dbReference type="NCBIfam" id="NF005559">
    <property type="entry name" value="PRK07231.1"/>
    <property type="match status" value="1"/>
</dbReference>
<comment type="similarity">
    <text evidence="1">Belongs to the short-chain dehydrogenases/reductases (SDR) family.</text>
</comment>
<name>A0A2T6B127_9RHOB</name>
<dbReference type="Pfam" id="PF13561">
    <property type="entry name" value="adh_short_C2"/>
    <property type="match status" value="1"/>
</dbReference>
<dbReference type="PANTHER" id="PTHR43975:SF2">
    <property type="entry name" value="EG:BACR7A4.14 PROTEIN-RELATED"/>
    <property type="match status" value="1"/>
</dbReference>